<dbReference type="EMBL" id="KZ824321">
    <property type="protein sequence ID" value="RAL07972.1"/>
    <property type="molecule type" value="Genomic_DNA"/>
</dbReference>
<sequence>MAVHTSTSRANQNEEKRKARRELRQKRSYDADIHRVKDAQRSGGRASPQTKEGYIEKVRHYEEFLKEEKGLPEDYKVEVGHRVPGLEELKEFIRWHVDSTVGRLDPDGRPTMNSTLVWAQEFVPGFYLETKKEIPYQDRQDLYSWIEHDLVAEGYIKNIKRPKHNFKLKSFERAMVAFWTIDDPFFMTGRYRVQFHFITLQNLCVGSRVSSLTPASENKAGRGLRYKNIELVLFRDTEAPWRIGWRLDQQFVKNNKDPENTIFGTAIWDCDEPIYSGALYLLGMALADNALFGFSSAAEVFEQRIPEGEDELILRWNDEARDRCIVRGTSANGVSEDPWTKERYQEGLRRCLANAGYFVTATIHAMRRELGKAVRAKYSSTLVAQILTHKSKSVYGNDYLGNCSSVDVVNSLKGRPLDHTHVDYFQGFERFHENGLIRRLPIEEEQKIDEDPSLTEISAKIEGTQSADESRRLRREYSIQRRKIYSKAFQQYQSDWVRNRRDWKILTRGRERPNYIEQAAEKQVLCKLMPELGRLAAVISSNQSLSFDEKASVVHDIHTHCLRELDVVYLPDEEPQEGRCQLPTCGESMEHMEKPNRNTHLHKCRLQHFASRRNLSPQQVKYCWECYTCHDGKSSEFEEHCAGHLPLMTSQHYEVMKYRHATIRAGYCIECMWNDGLSAVCRMRAFTRSTELRSHMEEHLVQKSWPSECPDPSCNHISKEEQDYRRHLHDVHHYHKAMCVASKEAHKKRSSAMLDEKIASDCTQPMQHKHPRKRRKNAPESPPCGPKELKIKFWQPSTMPTEPMFPVETGMHEIMQERPQVSAWQIENCESTITLDEGQNSAVVPSVIPDTPGLTDDSSTCSSPSALLEVSQPFLSQPNEKTDQSDACTYWEQEERQVEIEQLEIEDLHQIIDNTMEQELPGEDVALPSMDIISIKQTSSSLTKPSEESASYLDLSASIPQVEADLVQGDSSMCPAESSTVEEWERTGPVTRAKAREQAAKSPQRPTNLHSSRRKVMPYSREEDELLNLLMRELAAFDAVTLAFQKRFPNRSASSLRKRWSLIQPSSRRSTRSRI</sequence>
<evidence type="ECO:0000256" key="1">
    <source>
        <dbReference type="SAM" id="MobiDB-lite"/>
    </source>
</evidence>
<protein>
    <submittedName>
        <fullName evidence="2">Uncharacterized protein</fullName>
    </submittedName>
</protein>
<dbReference type="AlphaFoldDB" id="A0A395HJ69"/>
<gene>
    <name evidence="2" type="ORF">BO97DRAFT_480912</name>
</gene>
<accession>A0A395HJ69</accession>
<feature type="region of interest" description="Disordered" evidence="1">
    <location>
        <begin position="761"/>
        <end position="789"/>
    </location>
</feature>
<dbReference type="GeneID" id="37205072"/>
<dbReference type="Pfam" id="PF11917">
    <property type="entry name" value="DUF3435"/>
    <property type="match status" value="1"/>
</dbReference>
<dbReference type="RefSeq" id="XP_025547126.1">
    <property type="nucleotide sequence ID" value="XM_025700783.1"/>
</dbReference>
<dbReference type="VEuPathDB" id="FungiDB:BO97DRAFT_480912"/>
<keyword evidence="3" id="KW-1185">Reference proteome</keyword>
<dbReference type="PANTHER" id="PTHR37535:SF3">
    <property type="entry name" value="FLUG DOMAIN-CONTAINING PROTEIN"/>
    <property type="match status" value="1"/>
</dbReference>
<dbReference type="PANTHER" id="PTHR37535">
    <property type="entry name" value="FLUG DOMAIN PROTEIN"/>
    <property type="match status" value="1"/>
</dbReference>
<name>A0A395HJ69_ASPHC</name>
<feature type="compositionally biased region" description="Basic residues" evidence="1">
    <location>
        <begin position="767"/>
        <end position="776"/>
    </location>
</feature>
<dbReference type="STRING" id="1450537.A0A395HJ69"/>
<evidence type="ECO:0000313" key="2">
    <source>
        <dbReference type="EMBL" id="RAL07972.1"/>
    </source>
</evidence>
<dbReference type="Proteomes" id="UP000248961">
    <property type="component" value="Unassembled WGS sequence"/>
</dbReference>
<feature type="region of interest" description="Disordered" evidence="1">
    <location>
        <begin position="994"/>
        <end position="1014"/>
    </location>
</feature>
<reference evidence="2 3" key="1">
    <citation type="submission" date="2018-02" db="EMBL/GenBank/DDBJ databases">
        <title>The genomes of Aspergillus section Nigri reveals drivers in fungal speciation.</title>
        <authorList>
            <consortium name="DOE Joint Genome Institute"/>
            <person name="Vesth T.C."/>
            <person name="Nybo J."/>
            <person name="Theobald S."/>
            <person name="Brandl J."/>
            <person name="Frisvad J.C."/>
            <person name="Nielsen K.F."/>
            <person name="Lyhne E.K."/>
            <person name="Kogle M.E."/>
            <person name="Kuo A."/>
            <person name="Riley R."/>
            <person name="Clum A."/>
            <person name="Nolan M."/>
            <person name="Lipzen A."/>
            <person name="Salamov A."/>
            <person name="Henrissat B."/>
            <person name="Wiebenga A."/>
            <person name="De vries R.P."/>
            <person name="Grigoriev I.V."/>
            <person name="Mortensen U.H."/>
            <person name="Andersen M.R."/>
            <person name="Baker S.E."/>
        </authorList>
    </citation>
    <scope>NUCLEOTIDE SEQUENCE [LARGE SCALE GENOMIC DNA]</scope>
    <source>
        <strain evidence="2 3">CBS 101889</strain>
    </source>
</reference>
<proteinExistence type="predicted"/>
<feature type="compositionally biased region" description="Basic and acidic residues" evidence="1">
    <location>
        <begin position="25"/>
        <end position="40"/>
    </location>
</feature>
<dbReference type="OrthoDB" id="5400577at2759"/>
<organism evidence="2 3">
    <name type="scientific">Aspergillus homomorphus (strain CBS 101889)</name>
    <dbReference type="NCBI Taxonomy" id="1450537"/>
    <lineage>
        <taxon>Eukaryota</taxon>
        <taxon>Fungi</taxon>
        <taxon>Dikarya</taxon>
        <taxon>Ascomycota</taxon>
        <taxon>Pezizomycotina</taxon>
        <taxon>Eurotiomycetes</taxon>
        <taxon>Eurotiomycetidae</taxon>
        <taxon>Eurotiales</taxon>
        <taxon>Aspergillaceae</taxon>
        <taxon>Aspergillus</taxon>
        <taxon>Aspergillus subgen. Circumdati</taxon>
    </lineage>
</organism>
<evidence type="ECO:0000313" key="3">
    <source>
        <dbReference type="Proteomes" id="UP000248961"/>
    </source>
</evidence>
<feature type="compositionally biased region" description="Polar residues" evidence="1">
    <location>
        <begin position="1"/>
        <end position="11"/>
    </location>
</feature>
<feature type="region of interest" description="Disordered" evidence="1">
    <location>
        <begin position="1"/>
        <end position="52"/>
    </location>
</feature>
<dbReference type="InterPro" id="IPR021842">
    <property type="entry name" value="DUF3435"/>
</dbReference>